<dbReference type="PROSITE" id="PS50075">
    <property type="entry name" value="CARRIER"/>
    <property type="match status" value="1"/>
</dbReference>
<feature type="region of interest" description="Disordered" evidence="4">
    <location>
        <begin position="479"/>
        <end position="530"/>
    </location>
</feature>
<feature type="compositionally biased region" description="Basic and acidic residues" evidence="4">
    <location>
        <begin position="514"/>
        <end position="525"/>
    </location>
</feature>
<comment type="caution">
    <text evidence="6">The sequence shown here is derived from an EMBL/GenBank/DDBJ whole genome shotgun (WGS) entry which is preliminary data.</text>
</comment>
<keyword evidence="7" id="KW-1185">Reference proteome</keyword>
<evidence type="ECO:0000256" key="3">
    <source>
        <dbReference type="ARBA" id="ARBA00022553"/>
    </source>
</evidence>
<dbReference type="Gene3D" id="3.40.50.720">
    <property type="entry name" value="NAD(P)-binding Rossmann-like Domain"/>
    <property type="match status" value="1"/>
</dbReference>
<feature type="domain" description="Carrier" evidence="5">
    <location>
        <begin position="609"/>
        <end position="683"/>
    </location>
</feature>
<protein>
    <recommendedName>
        <fullName evidence="5">Carrier domain-containing protein</fullName>
    </recommendedName>
</protein>
<dbReference type="SUPFAM" id="SSF51735">
    <property type="entry name" value="NAD(P)-binding Rossmann-fold domains"/>
    <property type="match status" value="1"/>
</dbReference>
<feature type="compositionally biased region" description="Low complexity" evidence="4">
    <location>
        <begin position="246"/>
        <end position="259"/>
    </location>
</feature>
<dbReference type="SUPFAM" id="SSF47336">
    <property type="entry name" value="ACP-like"/>
    <property type="match status" value="1"/>
</dbReference>
<dbReference type="InterPro" id="IPR006162">
    <property type="entry name" value="Ppantetheine_attach_site"/>
</dbReference>
<dbReference type="InterPro" id="IPR036291">
    <property type="entry name" value="NAD(P)-bd_dom_sf"/>
</dbReference>
<accession>A0ABP9KBI2</accession>
<proteinExistence type="predicted"/>
<dbReference type="InterPro" id="IPR023213">
    <property type="entry name" value="CAT-like_dom_sf"/>
</dbReference>
<evidence type="ECO:0000259" key="5">
    <source>
        <dbReference type="PROSITE" id="PS50075"/>
    </source>
</evidence>
<evidence type="ECO:0000256" key="1">
    <source>
        <dbReference type="ARBA" id="ARBA00001957"/>
    </source>
</evidence>
<dbReference type="SMART" id="SM00823">
    <property type="entry name" value="PKS_PP"/>
    <property type="match status" value="1"/>
</dbReference>
<dbReference type="InterPro" id="IPR025110">
    <property type="entry name" value="AMP-bd_C"/>
</dbReference>
<dbReference type="PROSITE" id="PS00012">
    <property type="entry name" value="PHOSPHOPANTETHEINE"/>
    <property type="match status" value="1"/>
</dbReference>
<dbReference type="Pfam" id="PF01370">
    <property type="entry name" value="Epimerase"/>
    <property type="match status" value="1"/>
</dbReference>
<dbReference type="Pfam" id="PF13193">
    <property type="entry name" value="AMP-binding_C"/>
    <property type="match status" value="1"/>
</dbReference>
<dbReference type="Proteomes" id="UP001500124">
    <property type="component" value="Unassembled WGS sequence"/>
</dbReference>
<dbReference type="InterPro" id="IPR009081">
    <property type="entry name" value="PP-bd_ACP"/>
</dbReference>
<gene>
    <name evidence="6" type="ORF">GCM10023336_23380</name>
</gene>
<dbReference type="InterPro" id="IPR020806">
    <property type="entry name" value="PKS_PP-bd"/>
</dbReference>
<feature type="region of interest" description="Disordered" evidence="4">
    <location>
        <begin position="27"/>
        <end position="52"/>
    </location>
</feature>
<dbReference type="EMBL" id="BAABKC010000037">
    <property type="protein sequence ID" value="GAA5053270.1"/>
    <property type="molecule type" value="Genomic_DNA"/>
</dbReference>
<dbReference type="SUPFAM" id="SSF52777">
    <property type="entry name" value="CoA-dependent acyltransferases"/>
    <property type="match status" value="2"/>
</dbReference>
<evidence type="ECO:0000313" key="6">
    <source>
        <dbReference type="EMBL" id="GAA5053270.1"/>
    </source>
</evidence>
<comment type="cofactor">
    <cofactor evidence="1">
        <name>pantetheine 4'-phosphate</name>
        <dbReference type="ChEBI" id="CHEBI:47942"/>
    </cofactor>
</comment>
<dbReference type="InterPro" id="IPR001242">
    <property type="entry name" value="Condensation_dom"/>
</dbReference>
<dbReference type="InterPro" id="IPR045851">
    <property type="entry name" value="AMP-bd_C_sf"/>
</dbReference>
<name>A0ABP9KBI2_9ACTN</name>
<dbReference type="SUPFAM" id="SSF56801">
    <property type="entry name" value="Acetyl-CoA synthetase-like"/>
    <property type="match status" value="1"/>
</dbReference>
<dbReference type="InterPro" id="IPR036736">
    <property type="entry name" value="ACP-like_sf"/>
</dbReference>
<dbReference type="PANTHER" id="PTHR45527">
    <property type="entry name" value="NONRIBOSOMAL PEPTIDE SYNTHETASE"/>
    <property type="match status" value="1"/>
</dbReference>
<organism evidence="6 7">
    <name type="scientific">Streptomyces similanensis</name>
    <dbReference type="NCBI Taxonomy" id="1274988"/>
    <lineage>
        <taxon>Bacteria</taxon>
        <taxon>Bacillati</taxon>
        <taxon>Actinomycetota</taxon>
        <taxon>Actinomycetes</taxon>
        <taxon>Kitasatosporales</taxon>
        <taxon>Streptomycetaceae</taxon>
        <taxon>Streptomyces</taxon>
    </lineage>
</organism>
<dbReference type="PANTHER" id="PTHR45527:SF1">
    <property type="entry name" value="FATTY ACID SYNTHASE"/>
    <property type="match status" value="1"/>
</dbReference>
<feature type="region of interest" description="Disordered" evidence="4">
    <location>
        <begin position="246"/>
        <end position="272"/>
    </location>
</feature>
<dbReference type="InterPro" id="IPR001509">
    <property type="entry name" value="Epimerase_deHydtase"/>
</dbReference>
<evidence type="ECO:0000313" key="7">
    <source>
        <dbReference type="Proteomes" id="UP001500124"/>
    </source>
</evidence>
<keyword evidence="2" id="KW-0596">Phosphopantetheine</keyword>
<dbReference type="Gene3D" id="1.10.1200.10">
    <property type="entry name" value="ACP-like"/>
    <property type="match status" value="1"/>
</dbReference>
<dbReference type="Pfam" id="PF00668">
    <property type="entry name" value="Condensation"/>
    <property type="match status" value="1"/>
</dbReference>
<feature type="region of interest" description="Disordered" evidence="4">
    <location>
        <begin position="589"/>
        <end position="613"/>
    </location>
</feature>
<reference evidence="7" key="1">
    <citation type="journal article" date="2019" name="Int. J. Syst. Evol. Microbiol.">
        <title>The Global Catalogue of Microorganisms (GCM) 10K type strain sequencing project: providing services to taxonomists for standard genome sequencing and annotation.</title>
        <authorList>
            <consortium name="The Broad Institute Genomics Platform"/>
            <consortium name="The Broad Institute Genome Sequencing Center for Infectious Disease"/>
            <person name="Wu L."/>
            <person name="Ma J."/>
        </authorList>
    </citation>
    <scope>NUCLEOTIDE SEQUENCE [LARGE SCALE GENOMIC DNA]</scope>
    <source>
        <strain evidence="7">JCM 18410</strain>
    </source>
</reference>
<dbReference type="Gene3D" id="3.30.559.30">
    <property type="entry name" value="Nonribosomal peptide synthetase, condensation domain"/>
    <property type="match status" value="1"/>
</dbReference>
<sequence>MSTDADPTAPDRQRRLQRDLLLRARSAAARRTPAAPVGAASAGPGAAPRGVRLPLSRAQRRLWLLERLGGAGDSYHVPFATRVRGPFDPAAFTTALTALVARHGILRTRYAEHDGEPYQEVLPAPDAVPVPVVDTPAAAAPGPLRRETARPFDLAAGEAVRALVLRHGPQDHTVLLTFHHIAIDGGSLETAAAELAALYAAAVDGTGRLALPAAPQYADHACREHEGVPGLRPALERWSALLADAAPPRLPRPSADPSRTPAGSPDGGAPHSAAVRAVPLAATLPEALRASGAERRATLFAVSLTAAFAALHRLTGDDDLVIGVAGTHRGGTAMRGLVGLCVNTLPVRVSATGDPSFAELLRRVRDALLEAQRHRHIPFDLVLERLGERARGADGTALVRVTADVLGEPTVLRLPGASAAYVDVPAGHAKFALSYGLDLGDPARPAALVQYDRDALDEAVAEATARDYAALLTAAATDPDRPLSDLPVAEAASGPEAASGSDAEADPDGQSVPEVKETPDARHPAEAALRAHSQVADAVVVRPAEGPAVAYAVLRDSVGPSRHELLGLLRRSLAPEAVPATVTPLDALPRTAAGTLDRSRLPGAPAPKDPAGPRAAAVTGAFTALLGVAASPDDDFFALGGHSLVAVRLAERLRTALGLPLTGLDVLQARTPRALTALLDERAARQSAARAARGPARSRTVRPGTVLVTGATGGVGAFVLRELAARGRPVLALARPESAHLIAAEGVDVVEGDLSDPAGLRAAVADADAIVHAACTFTRHEVDVAATAAMVDAWRRGPFVFVSSVDAYGHPEVDRVGEELPPHEPVSPYGRAKLDCEELVLRAAGTEGRGGASAVRSPLVWGAHDRLREQLRWGAVGGLYQAARQGGPIELPRPGAAGHPWYGVAWVHAAALARAVVECLDRPVHGVANAVSGHVSWHDLAQDLTRLMGTGAGVRESDDVPRDLDHRWHYDSARLAGPLRPLPGEDRGTVLAEMIDGRTHGEG</sequence>
<dbReference type="Gene3D" id="3.30.559.10">
    <property type="entry name" value="Chloramphenicol acetyltransferase-like domain"/>
    <property type="match status" value="1"/>
</dbReference>
<dbReference type="RefSeq" id="WP_345668259.1">
    <property type="nucleotide sequence ID" value="NZ_BAABKC010000037.1"/>
</dbReference>
<dbReference type="CDD" id="cd08946">
    <property type="entry name" value="SDR_e"/>
    <property type="match status" value="1"/>
</dbReference>
<feature type="compositionally biased region" description="Low complexity" evidence="4">
    <location>
        <begin position="489"/>
        <end position="502"/>
    </location>
</feature>
<dbReference type="Pfam" id="PF00550">
    <property type="entry name" value="PP-binding"/>
    <property type="match status" value="1"/>
</dbReference>
<dbReference type="Gene3D" id="3.30.300.30">
    <property type="match status" value="1"/>
</dbReference>
<keyword evidence="3" id="KW-0597">Phosphoprotein</keyword>
<evidence type="ECO:0000256" key="2">
    <source>
        <dbReference type="ARBA" id="ARBA00022450"/>
    </source>
</evidence>
<evidence type="ECO:0000256" key="4">
    <source>
        <dbReference type="SAM" id="MobiDB-lite"/>
    </source>
</evidence>